<gene>
    <name evidence="1" type="ORF">O0535_15790</name>
</gene>
<dbReference type="Gene3D" id="3.40.640.10">
    <property type="entry name" value="Type I PLP-dependent aspartate aminotransferase-like (Major domain)"/>
    <property type="match status" value="1"/>
</dbReference>
<name>A0ABT4HZM6_9BACL</name>
<evidence type="ECO:0008006" key="3">
    <source>
        <dbReference type="Google" id="ProtNLM"/>
    </source>
</evidence>
<accession>A0ABT4HZM6</accession>
<comment type="caution">
    <text evidence="1">The sequence shown here is derived from an EMBL/GenBank/DDBJ whole genome shotgun (WGS) entry which is preliminary data.</text>
</comment>
<evidence type="ECO:0000313" key="2">
    <source>
        <dbReference type="Proteomes" id="UP001067708"/>
    </source>
</evidence>
<dbReference type="EMBL" id="JAPTNG010000012">
    <property type="protein sequence ID" value="MCZ0832207.1"/>
    <property type="molecule type" value="Genomic_DNA"/>
</dbReference>
<reference evidence="1" key="1">
    <citation type="submission" date="2022-09" db="EMBL/GenBank/DDBJ databases">
        <title>Genome analysis and characterization of larvicidal activity of Brevibacillus strains.</title>
        <authorList>
            <person name="Patrusheva E.V."/>
            <person name="Izotova A.O."/>
            <person name="Toshchakov S.V."/>
            <person name="Sineoky S.P."/>
        </authorList>
    </citation>
    <scope>NUCLEOTIDE SEQUENCE</scope>
    <source>
        <strain evidence="1">VKPM_B-13244</strain>
    </source>
</reference>
<proteinExistence type="predicted"/>
<dbReference type="InterPro" id="IPR015421">
    <property type="entry name" value="PyrdxlP-dep_Trfase_major"/>
</dbReference>
<dbReference type="RefSeq" id="WP_258417821.1">
    <property type="nucleotide sequence ID" value="NZ_JAPTNG010000012.1"/>
</dbReference>
<dbReference type="InterPro" id="IPR015424">
    <property type="entry name" value="PyrdxlP-dep_Trfase"/>
</dbReference>
<dbReference type="InterPro" id="IPR051446">
    <property type="entry name" value="HTH_trans_reg/aminotransferase"/>
</dbReference>
<organism evidence="1 2">
    <name type="scientific">Brevibacillus halotolerans</name>
    <dbReference type="NCBI Taxonomy" id="1507437"/>
    <lineage>
        <taxon>Bacteria</taxon>
        <taxon>Bacillati</taxon>
        <taxon>Bacillota</taxon>
        <taxon>Bacilli</taxon>
        <taxon>Bacillales</taxon>
        <taxon>Paenibacillaceae</taxon>
        <taxon>Brevibacillus</taxon>
    </lineage>
</organism>
<protein>
    <recommendedName>
        <fullName evidence="3">GntR family transcriptional regulator</fullName>
    </recommendedName>
</protein>
<dbReference type="Proteomes" id="UP001067708">
    <property type="component" value="Unassembled WGS sequence"/>
</dbReference>
<evidence type="ECO:0000313" key="1">
    <source>
        <dbReference type="EMBL" id="MCZ0832207.1"/>
    </source>
</evidence>
<dbReference type="PANTHER" id="PTHR46577:SF1">
    <property type="entry name" value="HTH-TYPE TRANSCRIPTIONAL REGULATORY PROTEIN GABR"/>
    <property type="match status" value="1"/>
</dbReference>
<sequence>MTLADFLSDGYWHKHVQMMRQSYTEKKNMFLQVIDEYMKGRVELVGKDIGLHVFLTVKTSHTEAELLELGRNKGVKVYGTSRYWFQRKRQYPTVLLGYGTLSQQQIRQGIRLLAEAWFS</sequence>
<keyword evidence="2" id="KW-1185">Reference proteome</keyword>
<dbReference type="SUPFAM" id="SSF53383">
    <property type="entry name" value="PLP-dependent transferases"/>
    <property type="match status" value="1"/>
</dbReference>
<dbReference type="PANTHER" id="PTHR46577">
    <property type="entry name" value="HTH-TYPE TRANSCRIPTIONAL REGULATORY PROTEIN GABR"/>
    <property type="match status" value="1"/>
</dbReference>